<keyword evidence="1 5" id="KW-0808">Transferase</keyword>
<dbReference type="Gene3D" id="3.90.550.10">
    <property type="entry name" value="Spore Coat Polysaccharide Biosynthesis Protein SpsA, Chain A"/>
    <property type="match status" value="2"/>
</dbReference>
<reference evidence="5 6" key="1">
    <citation type="submission" date="2017-04" db="EMBL/GenBank/DDBJ databases">
        <title>Complete genome sequence of the Campylobacter cuniculorum type strain LMG24588.</title>
        <authorList>
            <person name="Miller W.G."/>
            <person name="Yee E."/>
            <person name="Revez J."/>
            <person name="Bono J.L."/>
            <person name="Rossi M."/>
        </authorList>
    </citation>
    <scope>NUCLEOTIDE SEQUENCE [LARGE SCALE GENOMIC DNA]</scope>
    <source>
        <strain evidence="5 6">LMG 24588</strain>
    </source>
</reference>
<dbReference type="PANTHER" id="PTHR43630">
    <property type="entry name" value="POLY-BETA-1,6-N-ACETYL-D-GLUCOSAMINE SYNTHASE"/>
    <property type="match status" value="1"/>
</dbReference>
<protein>
    <submittedName>
        <fullName evidence="5">Glycosyltransferase, family 2</fullName>
    </submittedName>
</protein>
<feature type="domain" description="Galactosyltransferase C-terminal" evidence="4">
    <location>
        <begin position="423"/>
        <end position="491"/>
    </location>
</feature>
<evidence type="ECO:0000313" key="5">
    <source>
        <dbReference type="EMBL" id="ARJ57412.1"/>
    </source>
</evidence>
<dbReference type="SUPFAM" id="SSF53448">
    <property type="entry name" value="Nucleotide-diphospho-sugar transferases"/>
    <property type="match status" value="2"/>
</dbReference>
<dbReference type="RefSeq" id="WP_027305830.1">
    <property type="nucleotide sequence ID" value="NZ_CP020867.1"/>
</dbReference>
<dbReference type="CDD" id="cd06420">
    <property type="entry name" value="GT2_Chondriotin_Pol_N"/>
    <property type="match status" value="1"/>
</dbReference>
<evidence type="ECO:0000313" key="6">
    <source>
        <dbReference type="Proteomes" id="UP000192902"/>
    </source>
</evidence>
<dbReference type="AlphaFoldDB" id="A0A1W6BZB1"/>
<dbReference type="Proteomes" id="UP000192902">
    <property type="component" value="Chromosome"/>
</dbReference>
<comment type="similarity">
    <text evidence="2">Belongs to the glycosyltransferase 2 family. WaaE/KdtX subfamily.</text>
</comment>
<dbReference type="InterPro" id="IPR001173">
    <property type="entry name" value="Glyco_trans_2-like"/>
</dbReference>
<accession>A0A1W6BZB1</accession>
<proteinExistence type="inferred from homology"/>
<evidence type="ECO:0000256" key="1">
    <source>
        <dbReference type="ARBA" id="ARBA00022679"/>
    </source>
</evidence>
<dbReference type="InterPro" id="IPR029044">
    <property type="entry name" value="Nucleotide-diphossugar_trans"/>
</dbReference>
<dbReference type="eggNOG" id="COG1215">
    <property type="taxonomic scope" value="Bacteria"/>
</dbReference>
<dbReference type="KEGG" id="ccun:CCUN_1849"/>
<feature type="domain" description="Glycosyltransferase 2-like" evidence="3">
    <location>
        <begin position="7"/>
        <end position="103"/>
    </location>
</feature>
<dbReference type="OrthoDB" id="9815923at2"/>
<feature type="domain" description="Glycosyltransferase 2-like" evidence="3">
    <location>
        <begin position="259"/>
        <end position="371"/>
    </location>
</feature>
<dbReference type="STRING" id="1121267.CCUN_1849"/>
<dbReference type="CDD" id="cd02511">
    <property type="entry name" value="Beta4Glucosyltransferase"/>
    <property type="match status" value="1"/>
</dbReference>
<evidence type="ECO:0000256" key="2">
    <source>
        <dbReference type="ARBA" id="ARBA00038494"/>
    </source>
</evidence>
<dbReference type="GO" id="GO:0016740">
    <property type="term" value="F:transferase activity"/>
    <property type="evidence" value="ECO:0007669"/>
    <property type="project" value="UniProtKB-KW"/>
</dbReference>
<dbReference type="Pfam" id="PF02709">
    <property type="entry name" value="Glyco_transf_7C"/>
    <property type="match status" value="1"/>
</dbReference>
<dbReference type="EMBL" id="CP020867">
    <property type="protein sequence ID" value="ARJ57412.1"/>
    <property type="molecule type" value="Genomic_DNA"/>
</dbReference>
<sequence length="519" mass="60019">MDFSKISVIIIVKNGGATLLECLNSLKNFGEIVLLDNGSSDDTLEIAYKFKQEFPNLRIEKSEFIGFGALKNLALSYAKNEVIFNIDADEVLENSCCEELALLDFDKECIVSLPRQNLYKGEWIKACGWYPDYVLRVFHKDFTHFNDNVVHESLIIPQNANIIKLKAGLKHYAYDNIYGLLDKMQFYSDLWAQQNLHKKASMLKALVRGSFKFIRDYCFKKGFLYGYKGFIISFCNSLGVFFKYAKLYELTHKAPTCALIITTYNQKKRLGLVLDSVKRLEVLPQEVLIADDGSTEETASLIKEYQKTFPCPLKHIWQEDRGYRLNASRNNAINSTQCEYIIIVDGDMILDSHFIKDHLDFAKHKVYLQGGRIILNQAQTDEILNGGQYDKNNIPKLPFAFKALRIPLLSSLIYKNSRITSEVFAHKELIKGVRGCNMSFYRADFESIGGFNENFMSWGRDDSEFVARFLFNGGELRRLKFKGIAYHLWHKENDKTELSSNHKLYLHTIQKRIKDWRIE</sequence>
<dbReference type="eggNOG" id="COG1216">
    <property type="taxonomic scope" value="Bacteria"/>
</dbReference>
<dbReference type="Pfam" id="PF00535">
    <property type="entry name" value="Glycos_transf_2"/>
    <property type="match status" value="2"/>
</dbReference>
<dbReference type="PANTHER" id="PTHR43630:SF2">
    <property type="entry name" value="GLYCOSYLTRANSFERASE"/>
    <property type="match status" value="1"/>
</dbReference>
<evidence type="ECO:0000259" key="3">
    <source>
        <dbReference type="Pfam" id="PF00535"/>
    </source>
</evidence>
<name>A0A1W6BZB1_9BACT</name>
<dbReference type="InterPro" id="IPR027791">
    <property type="entry name" value="Galactosyl_T_C"/>
</dbReference>
<evidence type="ECO:0000259" key="4">
    <source>
        <dbReference type="Pfam" id="PF02709"/>
    </source>
</evidence>
<gene>
    <name evidence="5" type="ORF">CCUN_1849</name>
</gene>
<organism evidence="5 6">
    <name type="scientific">Campylobacter cuniculorum DSM 23162 = LMG 24588</name>
    <dbReference type="NCBI Taxonomy" id="1121267"/>
    <lineage>
        <taxon>Bacteria</taxon>
        <taxon>Pseudomonadati</taxon>
        <taxon>Campylobacterota</taxon>
        <taxon>Epsilonproteobacteria</taxon>
        <taxon>Campylobacterales</taxon>
        <taxon>Campylobacteraceae</taxon>
        <taxon>Campylobacter</taxon>
    </lineage>
</organism>